<dbReference type="EMBL" id="CAXLJM020000014">
    <property type="protein sequence ID" value="CAL8080382.1"/>
    <property type="molecule type" value="Genomic_DNA"/>
</dbReference>
<accession>A0ABP1PWJ1</accession>
<dbReference type="Proteomes" id="UP001642540">
    <property type="component" value="Unassembled WGS sequence"/>
</dbReference>
<protein>
    <submittedName>
        <fullName evidence="1">Uncharacterized protein</fullName>
    </submittedName>
</protein>
<sequence length="99" mass="11116">MASWSLGGGYDDRPTYNYSAPSWIRRDSNIMGWDWDNLILDAADTEQKPKSYKKKVISRLDHIYIVTASVTNIKRAEFFIHNQYLGGGGGGGSRDLTLS</sequence>
<evidence type="ECO:0000313" key="2">
    <source>
        <dbReference type="Proteomes" id="UP001642540"/>
    </source>
</evidence>
<evidence type="ECO:0000313" key="1">
    <source>
        <dbReference type="EMBL" id="CAL8080382.1"/>
    </source>
</evidence>
<comment type="caution">
    <text evidence="1">The sequence shown here is derived from an EMBL/GenBank/DDBJ whole genome shotgun (WGS) entry which is preliminary data.</text>
</comment>
<name>A0ABP1PWJ1_9HEXA</name>
<proteinExistence type="predicted"/>
<keyword evidence="2" id="KW-1185">Reference proteome</keyword>
<organism evidence="1 2">
    <name type="scientific">Orchesella dallaii</name>
    <dbReference type="NCBI Taxonomy" id="48710"/>
    <lineage>
        <taxon>Eukaryota</taxon>
        <taxon>Metazoa</taxon>
        <taxon>Ecdysozoa</taxon>
        <taxon>Arthropoda</taxon>
        <taxon>Hexapoda</taxon>
        <taxon>Collembola</taxon>
        <taxon>Entomobryomorpha</taxon>
        <taxon>Entomobryoidea</taxon>
        <taxon>Orchesellidae</taxon>
        <taxon>Orchesellinae</taxon>
        <taxon>Orchesella</taxon>
    </lineage>
</organism>
<gene>
    <name evidence="1" type="ORF">ODALV1_LOCUS4628</name>
</gene>
<reference evidence="1 2" key="1">
    <citation type="submission" date="2024-08" db="EMBL/GenBank/DDBJ databases">
        <authorList>
            <person name="Cucini C."/>
            <person name="Frati F."/>
        </authorList>
    </citation>
    <scope>NUCLEOTIDE SEQUENCE [LARGE SCALE GENOMIC DNA]</scope>
</reference>